<accession>A0A2M4DCA7</accession>
<keyword evidence="1" id="KW-0732">Signal</keyword>
<feature type="signal peptide" evidence="1">
    <location>
        <begin position="1"/>
        <end position="29"/>
    </location>
</feature>
<name>A0A2M4DCA7_ANODA</name>
<reference evidence="2" key="1">
    <citation type="submission" date="2018-01" db="EMBL/GenBank/DDBJ databases">
        <title>An insight into the sialome of Amazonian anophelines.</title>
        <authorList>
            <person name="Ribeiro J.M."/>
            <person name="Scarpassa V."/>
            <person name="Calvo E."/>
        </authorList>
    </citation>
    <scope>NUCLEOTIDE SEQUENCE</scope>
</reference>
<feature type="chain" id="PRO_5014720949" evidence="1">
    <location>
        <begin position="30"/>
        <end position="68"/>
    </location>
</feature>
<proteinExistence type="predicted"/>
<evidence type="ECO:0000256" key="1">
    <source>
        <dbReference type="SAM" id="SignalP"/>
    </source>
</evidence>
<sequence>MHSNIHFLLLLYSLFLLLLMLTMAPICYPTPHKTLEWRNSIGLLSRAVDYHLSHGANMAMAGSRAAVA</sequence>
<evidence type="ECO:0000313" key="2">
    <source>
        <dbReference type="EMBL" id="MBW75166.1"/>
    </source>
</evidence>
<dbReference type="AlphaFoldDB" id="A0A2M4DCA7"/>
<dbReference type="EMBL" id="GGFL01010988">
    <property type="protein sequence ID" value="MBW75166.1"/>
    <property type="molecule type" value="Transcribed_RNA"/>
</dbReference>
<protein>
    <submittedName>
        <fullName evidence="2">Putative secreted protein</fullName>
    </submittedName>
</protein>
<organism evidence="2">
    <name type="scientific">Anopheles darlingi</name>
    <name type="common">Mosquito</name>
    <dbReference type="NCBI Taxonomy" id="43151"/>
    <lineage>
        <taxon>Eukaryota</taxon>
        <taxon>Metazoa</taxon>
        <taxon>Ecdysozoa</taxon>
        <taxon>Arthropoda</taxon>
        <taxon>Hexapoda</taxon>
        <taxon>Insecta</taxon>
        <taxon>Pterygota</taxon>
        <taxon>Neoptera</taxon>
        <taxon>Endopterygota</taxon>
        <taxon>Diptera</taxon>
        <taxon>Nematocera</taxon>
        <taxon>Culicoidea</taxon>
        <taxon>Culicidae</taxon>
        <taxon>Anophelinae</taxon>
        <taxon>Anopheles</taxon>
    </lineage>
</organism>